<dbReference type="SMART" id="SM00267">
    <property type="entry name" value="GGDEF"/>
    <property type="match status" value="1"/>
</dbReference>
<dbReference type="InterPro" id="IPR050469">
    <property type="entry name" value="Diguanylate_Cyclase"/>
</dbReference>
<dbReference type="SUPFAM" id="SSF55073">
    <property type="entry name" value="Nucleotide cyclase"/>
    <property type="match status" value="1"/>
</dbReference>
<dbReference type="InterPro" id="IPR029787">
    <property type="entry name" value="Nucleotide_cyclase"/>
</dbReference>
<evidence type="ECO:0000259" key="2">
    <source>
        <dbReference type="PROSITE" id="PS50887"/>
    </source>
</evidence>
<dbReference type="GO" id="GO:0052621">
    <property type="term" value="F:diguanylate cyclase activity"/>
    <property type="evidence" value="ECO:0007669"/>
    <property type="project" value="TreeGrafter"/>
</dbReference>
<name>A0A543PHX5_9ACTN</name>
<dbReference type="GO" id="GO:0005886">
    <property type="term" value="C:plasma membrane"/>
    <property type="evidence" value="ECO:0007669"/>
    <property type="project" value="TreeGrafter"/>
</dbReference>
<feature type="transmembrane region" description="Helical" evidence="1">
    <location>
        <begin position="54"/>
        <end position="72"/>
    </location>
</feature>
<proteinExistence type="predicted"/>
<dbReference type="GO" id="GO:0043709">
    <property type="term" value="P:cell adhesion involved in single-species biofilm formation"/>
    <property type="evidence" value="ECO:0007669"/>
    <property type="project" value="TreeGrafter"/>
</dbReference>
<dbReference type="Proteomes" id="UP000319865">
    <property type="component" value="Unassembled WGS sequence"/>
</dbReference>
<dbReference type="PANTHER" id="PTHR45138">
    <property type="entry name" value="REGULATORY COMPONENTS OF SENSORY TRANSDUCTION SYSTEM"/>
    <property type="match status" value="1"/>
</dbReference>
<organism evidence="3 4">
    <name type="scientific">Blastococcus colisei</name>
    <dbReference type="NCBI Taxonomy" id="1564162"/>
    <lineage>
        <taxon>Bacteria</taxon>
        <taxon>Bacillati</taxon>
        <taxon>Actinomycetota</taxon>
        <taxon>Actinomycetes</taxon>
        <taxon>Geodermatophilales</taxon>
        <taxon>Geodermatophilaceae</taxon>
        <taxon>Blastococcus</taxon>
    </lineage>
</organism>
<reference evidence="3 4" key="1">
    <citation type="submission" date="2019-06" db="EMBL/GenBank/DDBJ databases">
        <title>Sequencing the genomes of 1000 actinobacteria strains.</title>
        <authorList>
            <person name="Klenk H.-P."/>
        </authorList>
    </citation>
    <scope>NUCLEOTIDE SEQUENCE [LARGE SCALE GENOMIC DNA]</scope>
    <source>
        <strain evidence="3 4">DSM 46837</strain>
    </source>
</reference>
<evidence type="ECO:0000313" key="4">
    <source>
        <dbReference type="Proteomes" id="UP000319865"/>
    </source>
</evidence>
<keyword evidence="1" id="KW-0812">Transmembrane</keyword>
<feature type="transmembrane region" description="Helical" evidence="1">
    <location>
        <begin position="114"/>
        <end position="132"/>
    </location>
</feature>
<feature type="transmembrane region" description="Helical" evidence="1">
    <location>
        <begin position="186"/>
        <end position="209"/>
    </location>
</feature>
<dbReference type="AlphaFoldDB" id="A0A543PHX5"/>
<dbReference type="InterPro" id="IPR000160">
    <property type="entry name" value="GGDEF_dom"/>
</dbReference>
<protein>
    <submittedName>
        <fullName evidence="3">Diguanylate cyclase (GGDEF)-like protein</fullName>
    </submittedName>
</protein>
<dbReference type="Gene3D" id="3.30.70.270">
    <property type="match status" value="1"/>
</dbReference>
<dbReference type="PANTHER" id="PTHR45138:SF9">
    <property type="entry name" value="DIGUANYLATE CYCLASE DGCM-RELATED"/>
    <property type="match status" value="1"/>
</dbReference>
<dbReference type="GO" id="GO:1902201">
    <property type="term" value="P:negative regulation of bacterial-type flagellum-dependent cell motility"/>
    <property type="evidence" value="ECO:0007669"/>
    <property type="project" value="TreeGrafter"/>
</dbReference>
<gene>
    <name evidence="3" type="ORF">FHU33_3116</name>
</gene>
<evidence type="ECO:0000256" key="1">
    <source>
        <dbReference type="SAM" id="Phobius"/>
    </source>
</evidence>
<feature type="domain" description="GGDEF" evidence="2">
    <location>
        <begin position="252"/>
        <end position="379"/>
    </location>
</feature>
<dbReference type="EMBL" id="VFQE01000001">
    <property type="protein sequence ID" value="TQN43659.1"/>
    <property type="molecule type" value="Genomic_DNA"/>
</dbReference>
<evidence type="ECO:0000313" key="3">
    <source>
        <dbReference type="EMBL" id="TQN43659.1"/>
    </source>
</evidence>
<comment type="caution">
    <text evidence="3">The sequence shown here is derived from an EMBL/GenBank/DDBJ whole genome shotgun (WGS) entry which is preliminary data.</text>
</comment>
<sequence>MTERPPGDRRASRAPDAARPSRLRRLVGTVRAGLYRPLAEDETRAAYWVRHVRNGVLLTEVAAWSVVGYVFLTDTPGRHHPVLLGVAVLAILTVPCLLLLPLQAMMRDSRGPTLFYAWSIATTVLVIIGTRLDGGSSSPLDGLLFVTLTYMAVAYSPYGVVAMGSVMTGGYFLFVELPDVTTSGLFFFTLMASITMICAMASANSWAAYDRQVELIRIQVTLAATDPLTGIPNRRAFIDRVTGAVHDAAWGHQSVVCLVDLDGFKAVNDAGGHAAGGAMLKAVGIALGGVVRETDTVARLGGDEFAVLADTSVSASGEMLAERLRAAVAQVGGPLGVTASVGVAEVEPGDAVEDLLHRADVAMYRSKTAGGDRVTSLAH</sequence>
<dbReference type="NCBIfam" id="TIGR00254">
    <property type="entry name" value="GGDEF"/>
    <property type="match status" value="1"/>
</dbReference>
<dbReference type="InterPro" id="IPR043128">
    <property type="entry name" value="Rev_trsase/Diguanyl_cyclase"/>
</dbReference>
<dbReference type="OrthoDB" id="23692at2"/>
<keyword evidence="4" id="KW-1185">Reference proteome</keyword>
<dbReference type="CDD" id="cd01949">
    <property type="entry name" value="GGDEF"/>
    <property type="match status" value="1"/>
</dbReference>
<keyword evidence="1" id="KW-0472">Membrane</keyword>
<keyword evidence="1" id="KW-1133">Transmembrane helix</keyword>
<dbReference type="RefSeq" id="WP_142026120.1">
    <property type="nucleotide sequence ID" value="NZ_VFQE01000001.1"/>
</dbReference>
<accession>A0A543PHX5</accession>
<dbReference type="PROSITE" id="PS50887">
    <property type="entry name" value="GGDEF"/>
    <property type="match status" value="1"/>
</dbReference>
<dbReference type="Pfam" id="PF00990">
    <property type="entry name" value="GGDEF"/>
    <property type="match status" value="1"/>
</dbReference>
<feature type="transmembrane region" description="Helical" evidence="1">
    <location>
        <begin position="84"/>
        <end position="102"/>
    </location>
</feature>
<feature type="transmembrane region" description="Helical" evidence="1">
    <location>
        <begin position="152"/>
        <end position="174"/>
    </location>
</feature>